<reference evidence="3 4" key="1">
    <citation type="submission" date="2016-10" db="EMBL/GenBank/DDBJ databases">
        <authorList>
            <person name="de Groot N.N."/>
        </authorList>
    </citation>
    <scope>NUCLEOTIDE SEQUENCE [LARGE SCALE GENOMIC DNA]</scope>
    <source>
        <strain evidence="3 4">CGMCC 4.2023</strain>
    </source>
</reference>
<keyword evidence="4" id="KW-1185">Reference proteome</keyword>
<dbReference type="Gene3D" id="2.30.110.10">
    <property type="entry name" value="Electron Transport, Fmn-binding Protein, Chain A"/>
    <property type="match status" value="1"/>
</dbReference>
<keyword evidence="1" id="KW-0560">Oxidoreductase</keyword>
<evidence type="ECO:0000259" key="2">
    <source>
        <dbReference type="SMART" id="SM00903"/>
    </source>
</evidence>
<dbReference type="GO" id="GO:0010181">
    <property type="term" value="F:FMN binding"/>
    <property type="evidence" value="ECO:0007669"/>
    <property type="project" value="InterPro"/>
</dbReference>
<name>A0A1H6E8K5_9ACTN</name>
<dbReference type="RefSeq" id="WP_103890597.1">
    <property type="nucleotide sequence ID" value="NZ_FNVU01000028.1"/>
</dbReference>
<proteinExistence type="predicted"/>
<dbReference type="PANTHER" id="PTHR30466:SF1">
    <property type="entry name" value="FMN REDUCTASE (NADH) RUTF"/>
    <property type="match status" value="1"/>
</dbReference>
<organism evidence="3 4">
    <name type="scientific">Actinacidiphila yanglinensis</name>
    <dbReference type="NCBI Taxonomy" id="310779"/>
    <lineage>
        <taxon>Bacteria</taxon>
        <taxon>Bacillati</taxon>
        <taxon>Actinomycetota</taxon>
        <taxon>Actinomycetes</taxon>
        <taxon>Kitasatosporales</taxon>
        <taxon>Streptomycetaceae</taxon>
        <taxon>Actinacidiphila</taxon>
    </lineage>
</organism>
<protein>
    <submittedName>
        <fullName evidence="3">NADH-FMN oxidoreductase RutF, flavin reductase (DIM6/NTAB) family</fullName>
    </submittedName>
</protein>
<dbReference type="Proteomes" id="UP000236754">
    <property type="component" value="Unassembled WGS sequence"/>
</dbReference>
<dbReference type="PANTHER" id="PTHR30466">
    <property type="entry name" value="FLAVIN REDUCTASE"/>
    <property type="match status" value="1"/>
</dbReference>
<dbReference type="Pfam" id="PF01613">
    <property type="entry name" value="Flavin_Reduct"/>
    <property type="match status" value="1"/>
</dbReference>
<evidence type="ECO:0000313" key="3">
    <source>
        <dbReference type="EMBL" id="SEG93603.1"/>
    </source>
</evidence>
<gene>
    <name evidence="3" type="ORF">SAMN05216223_12827</name>
</gene>
<dbReference type="EMBL" id="FNVU01000028">
    <property type="protein sequence ID" value="SEG93603.1"/>
    <property type="molecule type" value="Genomic_DNA"/>
</dbReference>
<dbReference type="GO" id="GO:0042602">
    <property type="term" value="F:riboflavin reductase (NADPH) activity"/>
    <property type="evidence" value="ECO:0007669"/>
    <property type="project" value="TreeGrafter"/>
</dbReference>
<dbReference type="InterPro" id="IPR002563">
    <property type="entry name" value="Flavin_Rdtase-like_dom"/>
</dbReference>
<dbReference type="OrthoDB" id="9792858at2"/>
<evidence type="ECO:0000256" key="1">
    <source>
        <dbReference type="ARBA" id="ARBA00023002"/>
    </source>
</evidence>
<dbReference type="InterPro" id="IPR012349">
    <property type="entry name" value="Split_barrel_FMN-bd"/>
</dbReference>
<feature type="domain" description="Flavin reductase like" evidence="2">
    <location>
        <begin position="26"/>
        <end position="172"/>
    </location>
</feature>
<dbReference type="SMART" id="SM00903">
    <property type="entry name" value="Flavin_Reduct"/>
    <property type="match status" value="1"/>
</dbReference>
<sequence length="188" mass="20058">MPPPPAPTPPVPPAGPVDAQLFRAIMGALPTGVTVVTTIDAQGEPCGFTCSASCSVSQDPPLLLVCVNSRSRVLRAMRSTGAFAVNILRDSREWVSAHFASGADDRFSSVAWKATDQLGLPWLPDDTVAFAECRVDSAITAGDHTVVIGSVIGGEARQTREPLMYWRREYAGWPLRDAPYGITFATEG</sequence>
<dbReference type="InterPro" id="IPR050268">
    <property type="entry name" value="NADH-dep_flavin_reductase"/>
</dbReference>
<dbReference type="SUPFAM" id="SSF50475">
    <property type="entry name" value="FMN-binding split barrel"/>
    <property type="match status" value="1"/>
</dbReference>
<accession>A0A1H6E8K5</accession>
<dbReference type="AlphaFoldDB" id="A0A1H6E8K5"/>
<evidence type="ECO:0000313" key="4">
    <source>
        <dbReference type="Proteomes" id="UP000236754"/>
    </source>
</evidence>